<dbReference type="InterPro" id="IPR004381">
    <property type="entry name" value="Glycerate_kinase"/>
</dbReference>
<dbReference type="eggNOG" id="COG1929">
    <property type="taxonomic scope" value="Bacteria"/>
</dbReference>
<evidence type="ECO:0000256" key="3">
    <source>
        <dbReference type="ARBA" id="ARBA00022777"/>
    </source>
</evidence>
<evidence type="ECO:0000313" key="6">
    <source>
        <dbReference type="Proteomes" id="UP000051639"/>
    </source>
</evidence>
<dbReference type="EMBL" id="JQBA01000031">
    <property type="protein sequence ID" value="KRN43858.1"/>
    <property type="molecule type" value="Genomic_DNA"/>
</dbReference>
<dbReference type="Proteomes" id="UP000051639">
    <property type="component" value="Unassembled WGS sequence"/>
</dbReference>
<dbReference type="GO" id="GO:0031388">
    <property type="term" value="P:organic acid phosphorylation"/>
    <property type="evidence" value="ECO:0007669"/>
    <property type="project" value="UniProtKB-UniRule"/>
</dbReference>
<keyword evidence="2 4" id="KW-0808">Transferase</keyword>
<dbReference type="STRING" id="1203076.GCA_000312405_01048"/>
<keyword evidence="6" id="KW-1185">Reference proteome</keyword>
<dbReference type="InterPro" id="IPR036129">
    <property type="entry name" value="Glycerate_kinase_sf"/>
</dbReference>
<accession>A0A0R2GSK8</accession>
<evidence type="ECO:0000256" key="1">
    <source>
        <dbReference type="ARBA" id="ARBA00006284"/>
    </source>
</evidence>
<dbReference type="PANTHER" id="PTHR21599">
    <property type="entry name" value="GLYCERATE KINASE"/>
    <property type="match status" value="1"/>
</dbReference>
<dbReference type="Gene3D" id="3.40.50.10350">
    <property type="entry name" value="Glycerate kinase, domain 1"/>
    <property type="match status" value="1"/>
</dbReference>
<protein>
    <submittedName>
        <fullName evidence="5">Glycerate kinase</fullName>
    </submittedName>
</protein>
<dbReference type="RefSeq" id="WP_056994733.1">
    <property type="nucleotide sequence ID" value="NZ_JQBA01000031.1"/>
</dbReference>
<keyword evidence="3 4" id="KW-0418">Kinase</keyword>
<evidence type="ECO:0000313" key="5">
    <source>
        <dbReference type="EMBL" id="KRN43858.1"/>
    </source>
</evidence>
<dbReference type="Gene3D" id="3.90.1510.10">
    <property type="entry name" value="Glycerate kinase, domain 2"/>
    <property type="match status" value="1"/>
</dbReference>
<comment type="similarity">
    <text evidence="1 4">Belongs to the glycerate kinase type-1 family.</text>
</comment>
<dbReference type="GO" id="GO:0008887">
    <property type="term" value="F:glycerate kinase activity"/>
    <property type="evidence" value="ECO:0007669"/>
    <property type="project" value="UniProtKB-UniRule"/>
</dbReference>
<reference evidence="5 6" key="1">
    <citation type="journal article" date="2015" name="Genome Announc.">
        <title>Expanding the biotechnology potential of lactobacilli through comparative genomics of 213 strains and associated genera.</title>
        <authorList>
            <person name="Sun Z."/>
            <person name="Harris H.M."/>
            <person name="McCann A."/>
            <person name="Guo C."/>
            <person name="Argimon S."/>
            <person name="Zhang W."/>
            <person name="Yang X."/>
            <person name="Jeffery I.B."/>
            <person name="Cooney J.C."/>
            <person name="Kagawa T.F."/>
            <person name="Liu W."/>
            <person name="Song Y."/>
            <person name="Salvetti E."/>
            <person name="Wrobel A."/>
            <person name="Rasinkangas P."/>
            <person name="Parkhill J."/>
            <person name="Rea M.C."/>
            <person name="O'Sullivan O."/>
            <person name="Ritari J."/>
            <person name="Douillard F.P."/>
            <person name="Paul Ross R."/>
            <person name="Yang R."/>
            <person name="Briner A.E."/>
            <person name="Felis G.E."/>
            <person name="de Vos W.M."/>
            <person name="Barrangou R."/>
            <person name="Klaenhammer T.R."/>
            <person name="Caufield P.W."/>
            <person name="Cui Y."/>
            <person name="Zhang H."/>
            <person name="O'Toole P.W."/>
        </authorList>
    </citation>
    <scope>NUCLEOTIDE SEQUENCE [LARGE SCALE GENOMIC DNA]</scope>
    <source>
        <strain evidence="5 6">DSM 14792</strain>
    </source>
</reference>
<dbReference type="InterPro" id="IPR018193">
    <property type="entry name" value="Glyc_kinase_flavodox-like_fold"/>
</dbReference>
<dbReference type="OrthoDB" id="9774290at2"/>
<sequence length="386" mass="39058">MKIVIAPDSFKGSLTAKEVGEAIQAGLKQVWPDAEYVLVPMADGGEGTVQALVDATGGRFVTRTVTGPLGLPVAARYGLLGQGQTAVIEMAAASGLPLVPADQLNPLLTTTYGTGELVRDALDQGVREIILGLGGSATNDGGAGLAQALGAHLLDQSGQELPFGGGALGELAQIDVSQLDPRLAQVKIKLASDVTNPLTGPPGATAVFGPQKGATPAMVTKLEANLRHYAMQLQTWLGQAVAQVPGAGAAGGLGAGLLAFTPASLHPGVELVVAATNLKRKAHGADLAFTGEGSLDFQTRFGKTPYGVAQAIKAVAPHAPVIALTGHIGPGGAGLTDVIDAVFATPTGAKALAQAMAEAKADLEITATQIARLWEAQQKNLRLGAH</sequence>
<dbReference type="AlphaFoldDB" id="A0A0R2GSK8"/>
<evidence type="ECO:0000256" key="2">
    <source>
        <dbReference type="ARBA" id="ARBA00022679"/>
    </source>
</evidence>
<name>A0A0R2GSK8_9LACO</name>
<proteinExistence type="inferred from homology"/>
<dbReference type="SUPFAM" id="SSF110738">
    <property type="entry name" value="Glycerate kinase I"/>
    <property type="match status" value="1"/>
</dbReference>
<dbReference type="PATRIC" id="fig|148604.4.peg.1254"/>
<dbReference type="PIRSF" id="PIRSF006078">
    <property type="entry name" value="GlxK"/>
    <property type="match status" value="1"/>
</dbReference>
<gene>
    <name evidence="5" type="ORF">IV41_GL001217</name>
</gene>
<organism evidence="5 6">
    <name type="scientific">Limosilactobacillus ingluviei</name>
    <dbReference type="NCBI Taxonomy" id="148604"/>
    <lineage>
        <taxon>Bacteria</taxon>
        <taxon>Bacillati</taxon>
        <taxon>Bacillota</taxon>
        <taxon>Bacilli</taxon>
        <taxon>Lactobacillales</taxon>
        <taxon>Lactobacillaceae</taxon>
        <taxon>Limosilactobacillus</taxon>
    </lineage>
</organism>
<comment type="caution">
    <text evidence="5">The sequence shown here is derived from an EMBL/GenBank/DDBJ whole genome shotgun (WGS) entry which is preliminary data.</text>
</comment>
<dbReference type="PANTHER" id="PTHR21599:SF0">
    <property type="entry name" value="GLYCERATE KINASE"/>
    <property type="match status" value="1"/>
</dbReference>
<evidence type="ECO:0000256" key="4">
    <source>
        <dbReference type="PIRNR" id="PIRNR006078"/>
    </source>
</evidence>
<dbReference type="Pfam" id="PF02595">
    <property type="entry name" value="Gly_kinase"/>
    <property type="match status" value="1"/>
</dbReference>
<dbReference type="InterPro" id="IPR018197">
    <property type="entry name" value="Glycerate_kinase_RE-like"/>
</dbReference>
<dbReference type="NCBIfam" id="TIGR00045">
    <property type="entry name" value="glycerate kinase"/>
    <property type="match status" value="1"/>
</dbReference>